<feature type="transmembrane region" description="Helical" evidence="2">
    <location>
        <begin position="70"/>
        <end position="89"/>
    </location>
</feature>
<feature type="region of interest" description="Disordered" evidence="1">
    <location>
        <begin position="93"/>
        <end position="120"/>
    </location>
</feature>
<protein>
    <recommendedName>
        <fullName evidence="5">DUF3618 domain-containing protein</fullName>
    </recommendedName>
</protein>
<keyword evidence="2" id="KW-0472">Membrane</keyword>
<accession>A0ABV9QZD0</accession>
<name>A0ABV9QZD0_9GAMM</name>
<feature type="compositionally biased region" description="Basic residues" evidence="1">
    <location>
        <begin position="109"/>
        <end position="120"/>
    </location>
</feature>
<dbReference type="RefSeq" id="WP_380022527.1">
    <property type="nucleotide sequence ID" value="NZ_JBHSHD010000016.1"/>
</dbReference>
<evidence type="ECO:0008006" key="5">
    <source>
        <dbReference type="Google" id="ProtNLM"/>
    </source>
</evidence>
<keyword evidence="2" id="KW-0812">Transmembrane</keyword>
<evidence type="ECO:0000256" key="1">
    <source>
        <dbReference type="SAM" id="MobiDB-lite"/>
    </source>
</evidence>
<dbReference type="EMBL" id="JBHSHD010000016">
    <property type="protein sequence ID" value="MFC4822247.1"/>
    <property type="molecule type" value="Genomic_DNA"/>
</dbReference>
<organism evidence="3 4">
    <name type="scientific">Dokdonella ginsengisoli</name>
    <dbReference type="NCBI Taxonomy" id="363846"/>
    <lineage>
        <taxon>Bacteria</taxon>
        <taxon>Pseudomonadati</taxon>
        <taxon>Pseudomonadota</taxon>
        <taxon>Gammaproteobacteria</taxon>
        <taxon>Lysobacterales</taxon>
        <taxon>Rhodanobacteraceae</taxon>
        <taxon>Dokdonella</taxon>
    </lineage>
</organism>
<sequence>MTTKTEAAITDAIDQLTRARDSLSSMLRDVLNGVSRQSAAGMESATAFRDEALAQLTRASRSTQRAVSRHPVETVILVGVIGFSVGWVVKHMHARRNQDTIPSTSKTPRPPRRPRTRPEG</sequence>
<evidence type="ECO:0000313" key="4">
    <source>
        <dbReference type="Proteomes" id="UP001595886"/>
    </source>
</evidence>
<evidence type="ECO:0000313" key="3">
    <source>
        <dbReference type="EMBL" id="MFC4822247.1"/>
    </source>
</evidence>
<evidence type="ECO:0000256" key="2">
    <source>
        <dbReference type="SAM" id="Phobius"/>
    </source>
</evidence>
<comment type="caution">
    <text evidence="3">The sequence shown here is derived from an EMBL/GenBank/DDBJ whole genome shotgun (WGS) entry which is preliminary data.</text>
</comment>
<gene>
    <name evidence="3" type="ORF">ACFO6Q_18110</name>
</gene>
<keyword evidence="4" id="KW-1185">Reference proteome</keyword>
<proteinExistence type="predicted"/>
<dbReference type="Proteomes" id="UP001595886">
    <property type="component" value="Unassembled WGS sequence"/>
</dbReference>
<reference evidence="4" key="1">
    <citation type="journal article" date="2019" name="Int. J. Syst. Evol. Microbiol.">
        <title>The Global Catalogue of Microorganisms (GCM) 10K type strain sequencing project: providing services to taxonomists for standard genome sequencing and annotation.</title>
        <authorList>
            <consortium name="The Broad Institute Genomics Platform"/>
            <consortium name="The Broad Institute Genome Sequencing Center for Infectious Disease"/>
            <person name="Wu L."/>
            <person name="Ma J."/>
        </authorList>
    </citation>
    <scope>NUCLEOTIDE SEQUENCE [LARGE SCALE GENOMIC DNA]</scope>
    <source>
        <strain evidence="4">CCUG 30340</strain>
    </source>
</reference>
<keyword evidence="2" id="KW-1133">Transmembrane helix</keyword>